<dbReference type="OrthoDB" id="981130at2"/>
<accession>A0A4V2F6K4</accession>
<dbReference type="RefSeq" id="WP_130275526.1">
    <property type="nucleotide sequence ID" value="NZ_SGXG01000001.1"/>
</dbReference>
<evidence type="ECO:0000256" key="1">
    <source>
        <dbReference type="SAM" id="Phobius"/>
    </source>
</evidence>
<evidence type="ECO:0000313" key="2">
    <source>
        <dbReference type="EMBL" id="RZS96629.1"/>
    </source>
</evidence>
<proteinExistence type="predicted"/>
<keyword evidence="3" id="KW-1185">Reference proteome</keyword>
<reference evidence="2 3" key="1">
    <citation type="submission" date="2019-02" db="EMBL/GenBank/DDBJ databases">
        <title>Genomic Encyclopedia of Archaeal and Bacterial Type Strains, Phase II (KMG-II): from individual species to whole genera.</title>
        <authorList>
            <person name="Goeker M."/>
        </authorList>
    </citation>
    <scope>NUCLEOTIDE SEQUENCE [LARGE SCALE GENOMIC DNA]</scope>
    <source>
        <strain evidence="2 3">DSM 21411</strain>
    </source>
</reference>
<organism evidence="2 3">
    <name type="scientific">Cecembia calidifontis</name>
    <dbReference type="NCBI Taxonomy" id="1187080"/>
    <lineage>
        <taxon>Bacteria</taxon>
        <taxon>Pseudomonadati</taxon>
        <taxon>Bacteroidota</taxon>
        <taxon>Cytophagia</taxon>
        <taxon>Cytophagales</taxon>
        <taxon>Cyclobacteriaceae</taxon>
        <taxon>Cecembia</taxon>
    </lineage>
</organism>
<comment type="caution">
    <text evidence="2">The sequence shown here is derived from an EMBL/GenBank/DDBJ whole genome shotgun (WGS) entry which is preliminary data.</text>
</comment>
<keyword evidence="1" id="KW-1133">Transmembrane helix</keyword>
<dbReference type="Proteomes" id="UP000292209">
    <property type="component" value="Unassembled WGS sequence"/>
</dbReference>
<dbReference type="AlphaFoldDB" id="A0A4V2F6K4"/>
<dbReference type="EMBL" id="SGXG01000001">
    <property type="protein sequence ID" value="RZS96629.1"/>
    <property type="molecule type" value="Genomic_DNA"/>
</dbReference>
<evidence type="ECO:0008006" key="4">
    <source>
        <dbReference type="Google" id="ProtNLM"/>
    </source>
</evidence>
<protein>
    <recommendedName>
        <fullName evidence="4">PH (Pleckstrin Homology) domain-containing protein</fullName>
    </recommendedName>
</protein>
<evidence type="ECO:0000313" key="3">
    <source>
        <dbReference type="Proteomes" id="UP000292209"/>
    </source>
</evidence>
<keyword evidence="1" id="KW-0472">Membrane</keyword>
<sequence>MIHCKPRTNTYLALVLVLLILVSGLIYILNHFATQRTFGLAFYLIASVILTLVILLLLIKMMAAFKFISAGKEKIITSLPLRGKTISYDLNQVMVWDEEKMISNKREFKQLTIAFDDNTSFTISNHEHVNYDDFVQYLQKKVPKKKVSALKKIKNEQQKKP</sequence>
<name>A0A4V2F6K4_9BACT</name>
<gene>
    <name evidence="2" type="ORF">BC751_2209</name>
</gene>
<feature type="transmembrane region" description="Helical" evidence="1">
    <location>
        <begin position="12"/>
        <end position="32"/>
    </location>
</feature>
<keyword evidence="1" id="KW-0812">Transmembrane</keyword>
<feature type="transmembrane region" description="Helical" evidence="1">
    <location>
        <begin position="38"/>
        <end position="59"/>
    </location>
</feature>